<sequence length="192" mass="21563">MLTGPESADMQLIFTKPSVTNVTLLFKGQPYYEVSTTDSSAPTTKVTSFLTNEPLITICRHRFQSDTIKFAYHHDARPLKIKKWLKEGNPTSGRLTWTISTSMGMFVWRTDTDPRLVLCPENDTGRPIAWIQVASEGAQLAIVMKREVEGIKDEIIASVLILERDTEMKEKRIGVSVQAAARTNPLAFAMIF</sequence>
<gene>
    <name evidence="2" type="ORF">AAE3_LOCUS4437</name>
</gene>
<dbReference type="Proteomes" id="UP000467700">
    <property type="component" value="Unassembled WGS sequence"/>
</dbReference>
<feature type="domain" description="DUF6593" evidence="1">
    <location>
        <begin position="18"/>
        <end position="166"/>
    </location>
</feature>
<dbReference type="InterPro" id="IPR046528">
    <property type="entry name" value="DUF6593"/>
</dbReference>
<evidence type="ECO:0000259" key="1">
    <source>
        <dbReference type="Pfam" id="PF20236"/>
    </source>
</evidence>
<comment type="caution">
    <text evidence="2">The sequence shown here is derived from an EMBL/GenBank/DDBJ whole genome shotgun (WGS) entry which is preliminary data.</text>
</comment>
<proteinExistence type="predicted"/>
<organism evidence="2 3">
    <name type="scientific">Cyclocybe aegerita</name>
    <name type="common">Black poplar mushroom</name>
    <name type="synonym">Agrocybe aegerita</name>
    <dbReference type="NCBI Taxonomy" id="1973307"/>
    <lineage>
        <taxon>Eukaryota</taxon>
        <taxon>Fungi</taxon>
        <taxon>Dikarya</taxon>
        <taxon>Basidiomycota</taxon>
        <taxon>Agaricomycotina</taxon>
        <taxon>Agaricomycetes</taxon>
        <taxon>Agaricomycetidae</taxon>
        <taxon>Agaricales</taxon>
        <taxon>Agaricineae</taxon>
        <taxon>Bolbitiaceae</taxon>
        <taxon>Cyclocybe</taxon>
    </lineage>
</organism>
<dbReference type="Pfam" id="PF20236">
    <property type="entry name" value="DUF6593"/>
    <property type="match status" value="1"/>
</dbReference>
<dbReference type="EMBL" id="CACVBS010000035">
    <property type="protein sequence ID" value="CAA7262196.1"/>
    <property type="molecule type" value="Genomic_DNA"/>
</dbReference>
<protein>
    <recommendedName>
        <fullName evidence="1">DUF6593 domain-containing protein</fullName>
    </recommendedName>
</protein>
<evidence type="ECO:0000313" key="2">
    <source>
        <dbReference type="EMBL" id="CAA7262196.1"/>
    </source>
</evidence>
<evidence type="ECO:0000313" key="3">
    <source>
        <dbReference type="Proteomes" id="UP000467700"/>
    </source>
</evidence>
<keyword evidence="3" id="KW-1185">Reference proteome</keyword>
<reference evidence="2 3" key="1">
    <citation type="submission" date="2020-01" db="EMBL/GenBank/DDBJ databases">
        <authorList>
            <person name="Gupta K D."/>
        </authorList>
    </citation>
    <scope>NUCLEOTIDE SEQUENCE [LARGE SCALE GENOMIC DNA]</scope>
</reference>
<accession>A0A8S0W9E9</accession>
<dbReference type="AlphaFoldDB" id="A0A8S0W9E9"/>
<dbReference type="OrthoDB" id="3256331at2759"/>
<name>A0A8S0W9E9_CYCAE</name>